<keyword evidence="2" id="KW-1185">Reference proteome</keyword>
<reference evidence="1" key="1">
    <citation type="submission" date="2021-06" db="EMBL/GenBank/DDBJ databases">
        <authorList>
            <person name="Kallberg Y."/>
            <person name="Tangrot J."/>
            <person name="Rosling A."/>
        </authorList>
    </citation>
    <scope>NUCLEOTIDE SEQUENCE</scope>
    <source>
        <strain evidence="1">UK204</strain>
    </source>
</reference>
<organism evidence="1 2">
    <name type="scientific">Funneliformis caledonium</name>
    <dbReference type="NCBI Taxonomy" id="1117310"/>
    <lineage>
        <taxon>Eukaryota</taxon>
        <taxon>Fungi</taxon>
        <taxon>Fungi incertae sedis</taxon>
        <taxon>Mucoromycota</taxon>
        <taxon>Glomeromycotina</taxon>
        <taxon>Glomeromycetes</taxon>
        <taxon>Glomerales</taxon>
        <taxon>Glomeraceae</taxon>
        <taxon>Funneliformis</taxon>
    </lineage>
</organism>
<evidence type="ECO:0000313" key="2">
    <source>
        <dbReference type="Proteomes" id="UP000789570"/>
    </source>
</evidence>
<feature type="non-terminal residue" evidence="1">
    <location>
        <position position="1"/>
    </location>
</feature>
<gene>
    <name evidence="1" type="ORF">FCALED_LOCUS14086</name>
</gene>
<dbReference type="Proteomes" id="UP000789570">
    <property type="component" value="Unassembled WGS sequence"/>
</dbReference>
<dbReference type="SMART" id="SM01425">
    <property type="entry name" value="EsV_1_7"/>
    <property type="match status" value="4"/>
</dbReference>
<name>A0A9N9N9C5_9GLOM</name>
<accession>A0A9N9N9C5</accession>
<protein>
    <submittedName>
        <fullName evidence="1">7417_t:CDS:1</fullName>
    </submittedName>
</protein>
<evidence type="ECO:0000313" key="1">
    <source>
        <dbReference type="EMBL" id="CAG8714447.1"/>
    </source>
</evidence>
<dbReference type="AlphaFoldDB" id="A0A9N9N9C5"/>
<comment type="caution">
    <text evidence="1">The sequence shown here is derived from an EMBL/GenBank/DDBJ whole genome shotgun (WGS) entry which is preliminary data.</text>
</comment>
<sequence length="211" mass="24238">MPQYCKQLDCRKGASFGPKDSKTPYYCAMHKPVNYVNVKTQCREDGCYKFPHFSFPGSIATSFVTHMKEGMIHLKARTCLEPGCNTHAVFNVVSADKGKYCTKHKQQEMIDIQTKLFYISSMEKIQGQYCVSYKTADMVNVVNRQCEKAGCMTFPSFNLLEEKSARFCEVHRNPEMVNVIGPKCNNISCQKEHYMEYLAIKCHNVTYIKTK</sequence>
<dbReference type="OrthoDB" id="2441233at2759"/>
<proteinExistence type="predicted"/>
<dbReference type="Pfam" id="PF19114">
    <property type="entry name" value="EsV_1_7_cys"/>
    <property type="match status" value="5"/>
</dbReference>
<dbReference type="InterPro" id="IPR043822">
    <property type="entry name" value="EsV_1_7_cys"/>
</dbReference>
<dbReference type="EMBL" id="CAJVPQ010009334">
    <property type="protein sequence ID" value="CAG8714447.1"/>
    <property type="molecule type" value="Genomic_DNA"/>
</dbReference>